<comment type="catalytic activity">
    <reaction evidence="6">
        <text>2'-phospho-[ligated tRNA] + NAD(+) = mature tRNA + ADP-alpha-D-ribose 1'',2''-cyclic phosphate + nicotinamide</text>
        <dbReference type="Rhea" id="RHEA:23324"/>
        <dbReference type="Rhea" id="RHEA-COMP:11106"/>
        <dbReference type="Rhea" id="RHEA-COMP:11107"/>
        <dbReference type="ChEBI" id="CHEBI:17154"/>
        <dbReference type="ChEBI" id="CHEBI:57540"/>
        <dbReference type="ChEBI" id="CHEBI:76596"/>
        <dbReference type="ChEBI" id="CHEBI:82883"/>
        <dbReference type="ChEBI" id="CHEBI:85027"/>
        <dbReference type="EC" id="2.7.1.160"/>
    </reaction>
</comment>
<dbReference type="InterPro" id="IPR042081">
    <property type="entry name" value="RNA_2'-PTrans_C"/>
</dbReference>
<evidence type="ECO:0000313" key="9">
    <source>
        <dbReference type="Proteomes" id="UP000750711"/>
    </source>
</evidence>
<organism evidence="8 9">
    <name type="scientific">Trichoglossum hirsutum</name>
    <dbReference type="NCBI Taxonomy" id="265104"/>
    <lineage>
        <taxon>Eukaryota</taxon>
        <taxon>Fungi</taxon>
        <taxon>Dikarya</taxon>
        <taxon>Ascomycota</taxon>
        <taxon>Pezizomycotina</taxon>
        <taxon>Geoglossomycetes</taxon>
        <taxon>Geoglossales</taxon>
        <taxon>Geoglossaceae</taxon>
        <taxon>Trichoglossum</taxon>
    </lineage>
</organism>
<gene>
    <name evidence="8" type="ORF">GP486_005515</name>
</gene>
<keyword evidence="4" id="KW-0808">Transferase</keyword>
<dbReference type="PANTHER" id="PTHR12684:SF2">
    <property type="entry name" value="TRNA 2'-PHOSPHOTRANSFERASE 1"/>
    <property type="match status" value="1"/>
</dbReference>
<feature type="region of interest" description="Disordered" evidence="7">
    <location>
        <begin position="85"/>
        <end position="109"/>
    </location>
</feature>
<dbReference type="Gene3D" id="3.20.170.30">
    <property type="match status" value="1"/>
</dbReference>
<dbReference type="Pfam" id="PF01885">
    <property type="entry name" value="PTS_2-RNA"/>
    <property type="match status" value="1"/>
</dbReference>
<evidence type="ECO:0000256" key="5">
    <source>
        <dbReference type="ARBA" id="ARBA00023027"/>
    </source>
</evidence>
<protein>
    <recommendedName>
        <fullName evidence="3">2'-phosphotransferase</fullName>
        <ecNumber evidence="3">2.7.1.160</ecNumber>
    </recommendedName>
</protein>
<keyword evidence="5" id="KW-0520">NAD</keyword>
<name>A0A9P8L907_9PEZI</name>
<evidence type="ECO:0000256" key="3">
    <source>
        <dbReference type="ARBA" id="ARBA00012007"/>
    </source>
</evidence>
<dbReference type="PANTHER" id="PTHR12684">
    <property type="entry name" value="PUTATIVE PHOSPHOTRANSFERASE"/>
    <property type="match status" value="1"/>
</dbReference>
<evidence type="ECO:0000256" key="1">
    <source>
        <dbReference type="ARBA" id="ARBA00003343"/>
    </source>
</evidence>
<keyword evidence="9" id="KW-1185">Reference proteome</keyword>
<sequence length="301" mass="33091">MSSHRRRGDRKGGRGDEQSRTVIVSKALSWILRHGAQKEGLELDSAGYANVEKLLEWHKLRSLGVTLEELRTVVAENDKQRFSLIPNPKFDATPGADEQPTADEDDPVAWRGRVPQLPQASNPSAWLIRANQGHSITLESSALLNPITIVSPDIPDVALHGTFYGAWPAILESGGMSRMNRNHMHFAAGVPGQDAGVISGMRADAQILIYIDIRRALNAGIKFWRSDNGVILTEGDGGAMLPIEFFVKVMDRKRNVVLWEDGNIVNDLPEDLKGMALPRGKGRRPRGGGHGESSSSRREDK</sequence>
<dbReference type="SUPFAM" id="SSF56399">
    <property type="entry name" value="ADP-ribosylation"/>
    <property type="match status" value="1"/>
</dbReference>
<reference evidence="8" key="1">
    <citation type="submission" date="2021-03" db="EMBL/GenBank/DDBJ databases">
        <title>Comparative genomics and phylogenomic investigation of the class Geoglossomycetes provide insights into ecological specialization and systematics.</title>
        <authorList>
            <person name="Melie T."/>
            <person name="Pirro S."/>
            <person name="Miller A.N."/>
            <person name="Quandt A."/>
        </authorList>
    </citation>
    <scope>NUCLEOTIDE SEQUENCE</scope>
    <source>
        <strain evidence="8">CAQ_001_2017</strain>
    </source>
</reference>
<dbReference type="Proteomes" id="UP000750711">
    <property type="component" value="Unassembled WGS sequence"/>
</dbReference>
<evidence type="ECO:0000256" key="6">
    <source>
        <dbReference type="ARBA" id="ARBA00047949"/>
    </source>
</evidence>
<evidence type="ECO:0000313" key="8">
    <source>
        <dbReference type="EMBL" id="KAH0556696.1"/>
    </source>
</evidence>
<comment type="function">
    <text evidence="1">Catalyzes the last step of tRNA splicing, the transfer of the splice junction 2'-phosphate from ligated tRNA to NAD to produce ADP-ribose 1''-2'' cyclic phosphate.</text>
</comment>
<dbReference type="EC" id="2.7.1.160" evidence="3"/>
<feature type="region of interest" description="Disordered" evidence="7">
    <location>
        <begin position="274"/>
        <end position="301"/>
    </location>
</feature>
<dbReference type="GO" id="GO:0000215">
    <property type="term" value="F:tRNA 2'-phosphotransferase activity"/>
    <property type="evidence" value="ECO:0007669"/>
    <property type="project" value="UniProtKB-EC"/>
</dbReference>
<evidence type="ECO:0000256" key="2">
    <source>
        <dbReference type="ARBA" id="ARBA00009836"/>
    </source>
</evidence>
<dbReference type="GO" id="GO:0006388">
    <property type="term" value="P:tRNA splicing, via endonucleolytic cleavage and ligation"/>
    <property type="evidence" value="ECO:0007669"/>
    <property type="project" value="TreeGrafter"/>
</dbReference>
<dbReference type="InterPro" id="IPR002745">
    <property type="entry name" value="Ptrans_KptA/Tpt1"/>
</dbReference>
<dbReference type="Gene3D" id="1.10.10.970">
    <property type="entry name" value="RNA 2'-phosphotransferase, Tpt1/KptA family, N-terminal domain"/>
    <property type="match status" value="1"/>
</dbReference>
<accession>A0A9P8L907</accession>
<evidence type="ECO:0000256" key="7">
    <source>
        <dbReference type="SAM" id="MobiDB-lite"/>
    </source>
</evidence>
<dbReference type="AlphaFoldDB" id="A0A9P8L907"/>
<proteinExistence type="inferred from homology"/>
<dbReference type="InterPro" id="IPR042080">
    <property type="entry name" value="RNA_2'-PTrans_N"/>
</dbReference>
<dbReference type="EMBL" id="JAGHQM010001043">
    <property type="protein sequence ID" value="KAH0556696.1"/>
    <property type="molecule type" value="Genomic_DNA"/>
</dbReference>
<comment type="caution">
    <text evidence="8">The sequence shown here is derived from an EMBL/GenBank/DDBJ whole genome shotgun (WGS) entry which is preliminary data.</text>
</comment>
<evidence type="ECO:0000256" key="4">
    <source>
        <dbReference type="ARBA" id="ARBA00022679"/>
    </source>
</evidence>
<comment type="similarity">
    <text evidence="2">Belongs to the KptA/TPT1 family.</text>
</comment>